<protein>
    <recommendedName>
        <fullName evidence="6 8">Small ribosomal subunit protein uS8</fullName>
    </recommendedName>
</protein>
<dbReference type="InterPro" id="IPR000630">
    <property type="entry name" value="Ribosomal_uS8"/>
</dbReference>
<dbReference type="RefSeq" id="WP_092961068.1">
    <property type="nucleotide sequence ID" value="NZ_FOSQ01000006.1"/>
</dbReference>
<dbReference type="EMBL" id="FOSQ01000006">
    <property type="protein sequence ID" value="SFK73464.1"/>
    <property type="molecule type" value="Genomic_DNA"/>
</dbReference>
<proteinExistence type="inferred from homology"/>
<sequence>MSLSDPLGDLLTRIRNAQSARQSRCVAPASKLRENVLEVLKREGYIRSWSTEQVRAGVKVISIELKYSEGEPAIKEIARVSKPGRRVYSKIAELPKFYSGLGISILSTPKGVMSDNEARSANVGGEVLCRVF</sequence>
<dbReference type="Gene3D" id="3.30.1370.30">
    <property type="match status" value="1"/>
</dbReference>
<dbReference type="InterPro" id="IPR047863">
    <property type="entry name" value="Ribosomal_uS8_CS"/>
</dbReference>
<dbReference type="FunFam" id="3.30.1370.30:FF:000002">
    <property type="entry name" value="30S ribosomal protein S8"/>
    <property type="match status" value="1"/>
</dbReference>
<keyword evidence="3 8" id="KW-0694">RNA-binding</keyword>
<evidence type="ECO:0000256" key="3">
    <source>
        <dbReference type="ARBA" id="ARBA00022884"/>
    </source>
</evidence>
<dbReference type="STRING" id="1123062.SAMN02745775_106230"/>
<dbReference type="GO" id="GO:0005737">
    <property type="term" value="C:cytoplasm"/>
    <property type="evidence" value="ECO:0007669"/>
    <property type="project" value="UniProtKB-ARBA"/>
</dbReference>
<keyword evidence="4 8" id="KW-0689">Ribosomal protein</keyword>
<evidence type="ECO:0000313" key="10">
    <source>
        <dbReference type="EMBL" id="SFK73464.1"/>
    </source>
</evidence>
<dbReference type="InterPro" id="IPR035987">
    <property type="entry name" value="Ribosomal_uS8_sf"/>
</dbReference>
<evidence type="ECO:0000313" key="11">
    <source>
        <dbReference type="Proteomes" id="UP000199473"/>
    </source>
</evidence>
<comment type="subunit">
    <text evidence="7 8">Part of the 30S ribosomal subunit. Contacts proteins S5 and S12.</text>
</comment>
<dbReference type="FunFam" id="3.30.1490.10:FF:000001">
    <property type="entry name" value="30S ribosomal protein S8"/>
    <property type="match status" value="1"/>
</dbReference>
<organism evidence="10 11">
    <name type="scientific">Falsiroseomonas stagni DSM 19981</name>
    <dbReference type="NCBI Taxonomy" id="1123062"/>
    <lineage>
        <taxon>Bacteria</taxon>
        <taxon>Pseudomonadati</taxon>
        <taxon>Pseudomonadota</taxon>
        <taxon>Alphaproteobacteria</taxon>
        <taxon>Acetobacterales</taxon>
        <taxon>Roseomonadaceae</taxon>
        <taxon>Falsiroseomonas</taxon>
    </lineage>
</organism>
<name>A0A1I4BXE2_9PROT</name>
<dbReference type="HAMAP" id="MF_01302_B">
    <property type="entry name" value="Ribosomal_uS8_B"/>
    <property type="match status" value="1"/>
</dbReference>
<evidence type="ECO:0000256" key="8">
    <source>
        <dbReference type="HAMAP-Rule" id="MF_01302"/>
    </source>
</evidence>
<comment type="similarity">
    <text evidence="1 8 9">Belongs to the universal ribosomal protein uS8 family.</text>
</comment>
<evidence type="ECO:0000256" key="1">
    <source>
        <dbReference type="ARBA" id="ARBA00006471"/>
    </source>
</evidence>
<dbReference type="GO" id="GO:0019843">
    <property type="term" value="F:rRNA binding"/>
    <property type="evidence" value="ECO:0007669"/>
    <property type="project" value="UniProtKB-UniRule"/>
</dbReference>
<dbReference type="GO" id="GO:0006412">
    <property type="term" value="P:translation"/>
    <property type="evidence" value="ECO:0007669"/>
    <property type="project" value="UniProtKB-UniRule"/>
</dbReference>
<keyword evidence="11" id="KW-1185">Reference proteome</keyword>
<dbReference type="GO" id="GO:1990904">
    <property type="term" value="C:ribonucleoprotein complex"/>
    <property type="evidence" value="ECO:0007669"/>
    <property type="project" value="UniProtKB-KW"/>
</dbReference>
<dbReference type="NCBIfam" id="NF001109">
    <property type="entry name" value="PRK00136.1"/>
    <property type="match status" value="1"/>
</dbReference>
<dbReference type="Proteomes" id="UP000199473">
    <property type="component" value="Unassembled WGS sequence"/>
</dbReference>
<keyword evidence="2 8" id="KW-0699">rRNA-binding</keyword>
<dbReference type="Gene3D" id="3.30.1490.10">
    <property type="match status" value="1"/>
</dbReference>
<dbReference type="GO" id="GO:0003735">
    <property type="term" value="F:structural constituent of ribosome"/>
    <property type="evidence" value="ECO:0007669"/>
    <property type="project" value="InterPro"/>
</dbReference>
<dbReference type="OrthoDB" id="9802617at2"/>
<dbReference type="AlphaFoldDB" id="A0A1I4BXE2"/>
<reference evidence="10 11" key="1">
    <citation type="submission" date="2016-10" db="EMBL/GenBank/DDBJ databases">
        <authorList>
            <person name="de Groot N.N."/>
        </authorList>
    </citation>
    <scope>NUCLEOTIDE SEQUENCE [LARGE SCALE GENOMIC DNA]</scope>
    <source>
        <strain evidence="10 11">DSM 19981</strain>
    </source>
</reference>
<gene>
    <name evidence="8" type="primary">rpsH</name>
    <name evidence="10" type="ORF">SAMN02745775_106230</name>
</gene>
<dbReference type="SUPFAM" id="SSF56047">
    <property type="entry name" value="Ribosomal protein S8"/>
    <property type="match status" value="1"/>
</dbReference>
<evidence type="ECO:0000256" key="6">
    <source>
        <dbReference type="ARBA" id="ARBA00035258"/>
    </source>
</evidence>
<evidence type="ECO:0000256" key="4">
    <source>
        <dbReference type="ARBA" id="ARBA00022980"/>
    </source>
</evidence>
<comment type="function">
    <text evidence="8">One of the primary rRNA binding proteins, it binds directly to 16S rRNA central domain where it helps coordinate assembly of the platform of the 30S subunit.</text>
</comment>
<evidence type="ECO:0000256" key="2">
    <source>
        <dbReference type="ARBA" id="ARBA00022730"/>
    </source>
</evidence>
<evidence type="ECO:0000256" key="5">
    <source>
        <dbReference type="ARBA" id="ARBA00023274"/>
    </source>
</evidence>
<dbReference type="Pfam" id="PF00410">
    <property type="entry name" value="Ribosomal_S8"/>
    <property type="match status" value="1"/>
</dbReference>
<dbReference type="PROSITE" id="PS00053">
    <property type="entry name" value="RIBOSOMAL_S8"/>
    <property type="match status" value="1"/>
</dbReference>
<dbReference type="PANTHER" id="PTHR11758">
    <property type="entry name" value="40S RIBOSOMAL PROTEIN S15A"/>
    <property type="match status" value="1"/>
</dbReference>
<evidence type="ECO:0000256" key="7">
    <source>
        <dbReference type="ARBA" id="ARBA00046740"/>
    </source>
</evidence>
<evidence type="ECO:0000256" key="9">
    <source>
        <dbReference type="RuleBase" id="RU003660"/>
    </source>
</evidence>
<dbReference type="GO" id="GO:0005840">
    <property type="term" value="C:ribosome"/>
    <property type="evidence" value="ECO:0007669"/>
    <property type="project" value="UniProtKB-KW"/>
</dbReference>
<keyword evidence="5 8" id="KW-0687">Ribonucleoprotein</keyword>
<accession>A0A1I4BXE2</accession>